<dbReference type="GO" id="GO:0046872">
    <property type="term" value="F:metal ion binding"/>
    <property type="evidence" value="ECO:0007669"/>
    <property type="project" value="UniProtKB-KW"/>
</dbReference>
<dbReference type="EMBL" id="CP045350">
    <property type="protein sequence ID" value="QFT27010.1"/>
    <property type="molecule type" value="Genomic_DNA"/>
</dbReference>
<keyword evidence="5" id="KW-1185">Reference proteome</keyword>
<dbReference type="CDD" id="cd06971">
    <property type="entry name" value="PgpA"/>
    <property type="match status" value="1"/>
</dbReference>
<dbReference type="AlphaFoldDB" id="A0A5P9CLB2"/>
<dbReference type="Pfam" id="PF04608">
    <property type="entry name" value="PgpA"/>
    <property type="match status" value="1"/>
</dbReference>
<evidence type="ECO:0000256" key="2">
    <source>
        <dbReference type="SAM" id="Phobius"/>
    </source>
</evidence>
<dbReference type="GO" id="GO:0005886">
    <property type="term" value="C:plasma membrane"/>
    <property type="evidence" value="ECO:0007669"/>
    <property type="project" value="UniProtKB-SubCell"/>
</dbReference>
<keyword evidence="1" id="KW-1003">Cell membrane</keyword>
<keyword evidence="1 4" id="KW-0378">Hydrolase</keyword>
<evidence type="ECO:0000259" key="3">
    <source>
        <dbReference type="Pfam" id="PF04608"/>
    </source>
</evidence>
<keyword evidence="1 2" id="KW-0812">Transmembrane</keyword>
<keyword evidence="2" id="KW-1133">Transmembrane helix</keyword>
<name>A0A5P9CLB2_9VIBR</name>
<keyword evidence="1" id="KW-0479">Metal-binding</keyword>
<comment type="function">
    <text evidence="1">Lipid phosphatase which dephosphorylates phosphatidylglycerophosphate (PGP) to phosphatidylglycerol (PG).</text>
</comment>
<dbReference type="InterPro" id="IPR026037">
    <property type="entry name" value="PgpA"/>
</dbReference>
<dbReference type="PANTHER" id="PTHR36305">
    <property type="entry name" value="PHOSPHATIDYLGLYCEROPHOSPHATASE A"/>
    <property type="match status" value="1"/>
</dbReference>
<keyword evidence="1" id="KW-0595">Phospholipid degradation</keyword>
<sequence>MTGLSKASIIFNRINSMTNPLLLISLKNPWHLLATGFGSGLSPYMPGTVGTLAAIPFYLLLAQLPLPAYMITLVVASIAGIKICQITSDSMGVHDHGAIVWDEFVGFWITMLVVPLFHLSVTDWKWLLTGFALFRFFDMLKPWPINWLDNHVHGGFGIMLDDIVAGVMAFASLYLVGRLAGWV</sequence>
<dbReference type="KEGG" id="vaq:FIV01_11265"/>
<accession>A0A5P9CLB2</accession>
<dbReference type="InterPro" id="IPR007686">
    <property type="entry name" value="YutG/PgpA"/>
</dbReference>
<evidence type="ECO:0000313" key="5">
    <source>
        <dbReference type="Proteomes" id="UP000326936"/>
    </source>
</evidence>
<feature type="transmembrane region" description="Helical" evidence="2">
    <location>
        <begin position="100"/>
        <end position="119"/>
    </location>
</feature>
<dbReference type="GO" id="GO:0008962">
    <property type="term" value="F:phosphatidylglycerophosphatase activity"/>
    <property type="evidence" value="ECO:0007669"/>
    <property type="project" value="UniProtKB-EC"/>
</dbReference>
<feature type="transmembrane region" description="Helical" evidence="2">
    <location>
        <begin position="163"/>
        <end position="181"/>
    </location>
</feature>
<comment type="pathway">
    <text evidence="1">Phospholipid metabolism; phosphatidylglycerol biosynthesis; phosphatidylglycerol from CDP-diacylglycerol: step 2/2.</text>
</comment>
<gene>
    <name evidence="4" type="primary">pgpA</name>
    <name evidence="4" type="ORF">FIV01_11265</name>
</gene>
<keyword evidence="1" id="KW-0443">Lipid metabolism</keyword>
<dbReference type="GO" id="GO:0009395">
    <property type="term" value="P:phospholipid catabolic process"/>
    <property type="evidence" value="ECO:0007669"/>
    <property type="project" value="UniProtKB-KW"/>
</dbReference>
<organism evidence="4 5">
    <name type="scientific">Vibrio aquimaris</name>
    <dbReference type="NCBI Taxonomy" id="2587862"/>
    <lineage>
        <taxon>Bacteria</taxon>
        <taxon>Pseudomonadati</taxon>
        <taxon>Pseudomonadota</taxon>
        <taxon>Gammaproteobacteria</taxon>
        <taxon>Vibrionales</taxon>
        <taxon>Vibrionaceae</taxon>
        <taxon>Vibrio</taxon>
    </lineage>
</organism>
<feature type="transmembrane region" description="Helical" evidence="2">
    <location>
        <begin position="68"/>
        <end position="88"/>
    </location>
</feature>
<dbReference type="EC" id="3.1.3.27" evidence="1"/>
<comment type="subcellular location">
    <subcellularLocation>
        <location evidence="1">Cell inner membrane</location>
        <topology evidence="1">Multi-pass membrane protein</topology>
    </subcellularLocation>
</comment>
<comment type="cofactor">
    <cofactor evidence="1">
        <name>Mg(2+)</name>
        <dbReference type="ChEBI" id="CHEBI:18420"/>
    </cofactor>
</comment>
<reference evidence="4 5" key="1">
    <citation type="submission" date="2019-10" db="EMBL/GenBank/DDBJ databases">
        <title>Complete genome sequence of Vibrio sp. strain THAF100, isolated from non-filtered water from the water column of tank 6 of a marine aquarium containing stony-coral fragments. Water maintained at 26 degree C.</title>
        <authorList>
            <person name="Ruckert C."/>
            <person name="Franco A."/>
            <person name="Kalinowski J."/>
            <person name="Glaeser S."/>
        </authorList>
    </citation>
    <scope>NUCLEOTIDE SEQUENCE [LARGE SCALE GENOMIC DNA]</scope>
    <source>
        <strain evidence="4 5">THAF100</strain>
    </source>
</reference>
<dbReference type="GO" id="GO:0006655">
    <property type="term" value="P:phosphatidylglycerol biosynthetic process"/>
    <property type="evidence" value="ECO:0007669"/>
    <property type="project" value="UniProtKB-UniPathway"/>
</dbReference>
<dbReference type="PIRSF" id="PIRSF006162">
    <property type="entry name" value="PgpA"/>
    <property type="match status" value="1"/>
</dbReference>
<keyword evidence="1" id="KW-0442">Lipid degradation</keyword>
<evidence type="ECO:0000256" key="1">
    <source>
        <dbReference type="PIRNR" id="PIRNR006162"/>
    </source>
</evidence>
<feature type="domain" description="YutG/PgpA" evidence="3">
    <location>
        <begin position="33"/>
        <end position="176"/>
    </location>
</feature>
<protein>
    <recommendedName>
        <fullName evidence="1">Phosphatidylglycerophosphatase A</fullName>
        <ecNumber evidence="1">3.1.3.27</ecNumber>
    </recommendedName>
    <alternativeName>
        <fullName evidence="1">Phosphatidylglycerolphosphate phosphatase A</fullName>
    </alternativeName>
</protein>
<keyword evidence="1 2" id="KW-0472">Membrane</keyword>
<dbReference type="PANTHER" id="PTHR36305:SF1">
    <property type="entry name" value="PHOSPHATIDYLGLYCEROPHOSPHATASE A"/>
    <property type="match status" value="1"/>
</dbReference>
<keyword evidence="1" id="KW-0997">Cell inner membrane</keyword>
<proteinExistence type="predicted"/>
<dbReference type="Proteomes" id="UP000326936">
    <property type="component" value="Chromosome"/>
</dbReference>
<dbReference type="InterPro" id="IPR036681">
    <property type="entry name" value="PgpA-like_sf"/>
</dbReference>
<evidence type="ECO:0000313" key="4">
    <source>
        <dbReference type="EMBL" id="QFT27010.1"/>
    </source>
</evidence>
<keyword evidence="1" id="KW-0460">Magnesium</keyword>
<dbReference type="UniPathway" id="UPA00084">
    <property type="reaction ID" value="UER00504"/>
</dbReference>
<dbReference type="NCBIfam" id="NF008288">
    <property type="entry name" value="PRK11068.1"/>
    <property type="match status" value="1"/>
</dbReference>
<dbReference type="SUPFAM" id="SSF101307">
    <property type="entry name" value="YutG-like"/>
    <property type="match status" value="1"/>
</dbReference>
<keyword evidence="1" id="KW-1208">Phospholipid metabolism</keyword>
<comment type="catalytic activity">
    <reaction evidence="1">
        <text>a 1,2-diacyl-sn-glycero-3-phospho-(1'-sn-glycero-3'-phosphate) + H2O = a 1,2-diacyl-sn-glycero-3-phospho-(1'-sn-glycerol) + phosphate</text>
        <dbReference type="Rhea" id="RHEA:33751"/>
        <dbReference type="ChEBI" id="CHEBI:15377"/>
        <dbReference type="ChEBI" id="CHEBI:43474"/>
        <dbReference type="ChEBI" id="CHEBI:60110"/>
        <dbReference type="ChEBI" id="CHEBI:64716"/>
        <dbReference type="EC" id="3.1.3.27"/>
    </reaction>
</comment>